<feature type="transmembrane region" description="Helical" evidence="1">
    <location>
        <begin position="325"/>
        <end position="343"/>
    </location>
</feature>
<keyword evidence="1" id="KW-1133">Transmembrane helix</keyword>
<reference evidence="2 3" key="1">
    <citation type="submission" date="2019-03" db="EMBL/GenBank/DDBJ databases">
        <title>Draft genome sequences of novel Actinobacteria.</title>
        <authorList>
            <person name="Sahin N."/>
            <person name="Ay H."/>
            <person name="Saygin H."/>
        </authorList>
    </citation>
    <scope>NUCLEOTIDE SEQUENCE [LARGE SCALE GENOMIC DNA]</scope>
    <source>
        <strain evidence="2 3">16K309</strain>
    </source>
</reference>
<feature type="transmembrane region" description="Helical" evidence="1">
    <location>
        <begin position="184"/>
        <end position="204"/>
    </location>
</feature>
<dbReference type="OrthoDB" id="4501073at2"/>
<evidence type="ECO:0000313" key="2">
    <source>
        <dbReference type="EMBL" id="TDD02828.1"/>
    </source>
</evidence>
<organism evidence="2 3">
    <name type="scientific">Saccharopolyspora terrae</name>
    <dbReference type="NCBI Taxonomy" id="2530384"/>
    <lineage>
        <taxon>Bacteria</taxon>
        <taxon>Bacillati</taxon>
        <taxon>Actinomycetota</taxon>
        <taxon>Actinomycetes</taxon>
        <taxon>Pseudonocardiales</taxon>
        <taxon>Pseudonocardiaceae</taxon>
        <taxon>Saccharopolyspora</taxon>
    </lineage>
</organism>
<keyword evidence="3" id="KW-1185">Reference proteome</keyword>
<keyword evidence="1" id="KW-0472">Membrane</keyword>
<protein>
    <submittedName>
        <fullName evidence="2">Uncharacterized protein</fullName>
    </submittedName>
</protein>
<evidence type="ECO:0000256" key="1">
    <source>
        <dbReference type="SAM" id="Phobius"/>
    </source>
</evidence>
<dbReference type="AlphaFoldDB" id="A0A4R4VBL9"/>
<dbReference type="Proteomes" id="UP000295674">
    <property type="component" value="Unassembled WGS sequence"/>
</dbReference>
<evidence type="ECO:0000313" key="3">
    <source>
        <dbReference type="Proteomes" id="UP000295674"/>
    </source>
</evidence>
<proteinExistence type="predicted"/>
<accession>A0A4R4VBL9</accession>
<feature type="transmembrane region" description="Helical" evidence="1">
    <location>
        <begin position="160"/>
        <end position="178"/>
    </location>
</feature>
<dbReference type="EMBL" id="SMKS01000045">
    <property type="protein sequence ID" value="TDD02828.1"/>
    <property type="molecule type" value="Genomic_DNA"/>
</dbReference>
<sequence length="592" mass="67103">MISDAIACGHNTAQVRFHWVLAMLSKRAYHDLTADERERLHLVSGLVDSYPDDEWKAALRVTFDLLECLVEVNGETETALKALRELPPEQRDPIVRHLDLVLTGGIKDSIWAESREAAKASRFANDRSKRVWAYFEPEPIGPRARPPVTVAYGIETQGEAYVYSGLFALLAGLLWIFGVSASPVPVIIETLILVGAGFGAYRFGEQWWFLKRRLEDKEREHFPPYLTNVHTTGDGFTNRVHHSFEHYFAVCAPHGVDRDQWLRYTTGIRASLGMEISEIYRESRVGIDRLYWLIRYLARDTRDRHVNGSLVDYRQRYTTKMTTKAACTASLGVTVLMGLSIAVQTGSPMGFLGLIAAALSGGKAATAWLRLSSEKRRLAEDTHEYEERLAARVDAYQRWKGYLDSIRPSESEMETWLACDKTIFTDEVLRHYQLGWREIITHTILFTPARPYKRARVNGGPWRYSRYELRLFLVTQDGVREVSTELDFSDATLTNEHRSNYRFDTVSSVQVAERSGASYELELILSNGPARIIRVKDADTHQLVPGENPEVISAINLDAVGFTNTFHLLEGIAADGKRWIDRNSPGRPPHAA</sequence>
<comment type="caution">
    <text evidence="2">The sequence shown here is derived from an EMBL/GenBank/DDBJ whole genome shotgun (WGS) entry which is preliminary data.</text>
</comment>
<name>A0A4R4VBL9_9PSEU</name>
<keyword evidence="1" id="KW-0812">Transmembrane</keyword>
<gene>
    <name evidence="2" type="ORF">E1181_22030</name>
</gene>